<comment type="caution">
    <text evidence="1">The sequence shown here is derived from an EMBL/GenBank/DDBJ whole genome shotgun (WGS) entry which is preliminary data.</text>
</comment>
<protein>
    <submittedName>
        <fullName evidence="1">Uncharacterized protein</fullName>
    </submittedName>
</protein>
<reference evidence="1" key="1">
    <citation type="journal article" date="2017" name="Appl. Environ. Microbiol.">
        <title>Molecular characterization of an Endozoicomonas-like organism causing infection in king scallop Pecten maximus L.</title>
        <authorList>
            <person name="Cano I."/>
            <person name="van Aerle R."/>
            <person name="Ross S."/>
            <person name="Verner-Jeffreys D.W."/>
            <person name="Paley R.K."/>
            <person name="Rimmer G."/>
            <person name="Ryder D."/>
            <person name="Hooper P."/>
            <person name="Stone D."/>
            <person name="Feist S.W."/>
        </authorList>
    </citation>
    <scope>NUCLEOTIDE SEQUENCE</scope>
</reference>
<name>A0A2H9T2S7_9ZZZZ</name>
<proteinExistence type="predicted"/>
<dbReference type="AlphaFoldDB" id="A0A2H9T2S7"/>
<evidence type="ECO:0000313" key="1">
    <source>
        <dbReference type="EMBL" id="PJE77532.1"/>
    </source>
</evidence>
<accession>A0A2H9T2S7</accession>
<organism evidence="1">
    <name type="scientific">invertebrate metagenome</name>
    <dbReference type="NCBI Taxonomy" id="1711999"/>
    <lineage>
        <taxon>unclassified sequences</taxon>
        <taxon>metagenomes</taxon>
        <taxon>organismal metagenomes</taxon>
    </lineage>
</organism>
<gene>
    <name evidence="1" type="ORF">CI610_03542</name>
</gene>
<dbReference type="EMBL" id="NSIT01000527">
    <property type="protein sequence ID" value="PJE77532.1"/>
    <property type="molecule type" value="Genomic_DNA"/>
</dbReference>
<sequence length="119" mass="14287">MERETIVHCLWECQEVQSLLQRFEALLDILLIPFAYNKESFLFGIVSQYCSNVDNEILILIKHYIYKTRCLSNSLNLNALINVIKDHFSIQQYINYSKSEKIKRQFELNWKKWKPVLDL</sequence>